<dbReference type="PROSITE" id="PS50280">
    <property type="entry name" value="SET"/>
    <property type="match status" value="1"/>
</dbReference>
<proteinExistence type="predicted"/>
<dbReference type="InterPro" id="IPR015353">
    <property type="entry name" value="Rubisco_LSMT_subst-bd"/>
</dbReference>
<keyword evidence="7" id="KW-1185">Reference proteome</keyword>
<dbReference type="GO" id="GO:0016279">
    <property type="term" value="F:protein-lysine N-methyltransferase activity"/>
    <property type="evidence" value="ECO:0007669"/>
    <property type="project" value="TreeGrafter"/>
</dbReference>
<dbReference type="GO" id="GO:0032259">
    <property type="term" value="P:methylation"/>
    <property type="evidence" value="ECO:0007669"/>
    <property type="project" value="UniProtKB-KW"/>
</dbReference>
<dbReference type="InterPro" id="IPR050600">
    <property type="entry name" value="SETD3_SETD6_MTase"/>
</dbReference>
<reference evidence="6" key="1">
    <citation type="submission" date="2020-11" db="EMBL/GenBank/DDBJ databases">
        <title>Chlorella ohadii genome sequencing and assembly.</title>
        <authorList>
            <person name="Murik O."/>
            <person name="Treves H."/>
            <person name="Kedem I."/>
            <person name="Shotland Y."/>
            <person name="Kaplan A."/>
        </authorList>
    </citation>
    <scope>NUCLEOTIDE SEQUENCE</scope>
    <source>
        <strain evidence="6">1</strain>
    </source>
</reference>
<protein>
    <recommendedName>
        <fullName evidence="5">SET domain-containing protein</fullName>
    </recommendedName>
</protein>
<evidence type="ECO:0000256" key="1">
    <source>
        <dbReference type="ARBA" id="ARBA00022603"/>
    </source>
</evidence>
<dbReference type="EMBL" id="JADXDR010000040">
    <property type="protein sequence ID" value="KAI7843368.1"/>
    <property type="molecule type" value="Genomic_DNA"/>
</dbReference>
<dbReference type="Gene3D" id="3.90.1420.10">
    <property type="entry name" value="Rubisco LSMT, substrate-binding domain"/>
    <property type="match status" value="1"/>
</dbReference>
<evidence type="ECO:0000256" key="2">
    <source>
        <dbReference type="ARBA" id="ARBA00022679"/>
    </source>
</evidence>
<evidence type="ECO:0000313" key="7">
    <source>
        <dbReference type="Proteomes" id="UP001205105"/>
    </source>
</evidence>
<evidence type="ECO:0000259" key="5">
    <source>
        <dbReference type="PROSITE" id="PS50280"/>
    </source>
</evidence>
<dbReference type="AlphaFoldDB" id="A0AAD5DVN8"/>
<evidence type="ECO:0000313" key="6">
    <source>
        <dbReference type="EMBL" id="KAI7843368.1"/>
    </source>
</evidence>
<evidence type="ECO:0000256" key="4">
    <source>
        <dbReference type="SAM" id="MobiDB-lite"/>
    </source>
</evidence>
<dbReference type="InterPro" id="IPR046341">
    <property type="entry name" value="SET_dom_sf"/>
</dbReference>
<organism evidence="6 7">
    <name type="scientific">Chlorella ohadii</name>
    <dbReference type="NCBI Taxonomy" id="2649997"/>
    <lineage>
        <taxon>Eukaryota</taxon>
        <taxon>Viridiplantae</taxon>
        <taxon>Chlorophyta</taxon>
        <taxon>core chlorophytes</taxon>
        <taxon>Trebouxiophyceae</taxon>
        <taxon>Chlorellales</taxon>
        <taxon>Chlorellaceae</taxon>
        <taxon>Chlorella clade</taxon>
        <taxon>Chlorella</taxon>
    </lineage>
</organism>
<dbReference type="InterPro" id="IPR001214">
    <property type="entry name" value="SET_dom"/>
</dbReference>
<keyword evidence="3" id="KW-0949">S-adenosyl-L-methionine</keyword>
<accession>A0AAD5DVN8</accession>
<dbReference type="Pfam" id="PF00856">
    <property type="entry name" value="SET"/>
    <property type="match status" value="1"/>
</dbReference>
<feature type="compositionally biased region" description="Low complexity" evidence="4">
    <location>
        <begin position="251"/>
        <end position="264"/>
    </location>
</feature>
<dbReference type="Gene3D" id="3.90.1410.10">
    <property type="entry name" value="set domain protein methyltransferase, domain 1"/>
    <property type="match status" value="1"/>
</dbReference>
<gene>
    <name evidence="6" type="ORF">COHA_003064</name>
</gene>
<dbReference type="SUPFAM" id="SSF82199">
    <property type="entry name" value="SET domain"/>
    <property type="match status" value="1"/>
</dbReference>
<dbReference type="SUPFAM" id="SSF81822">
    <property type="entry name" value="RuBisCo LSMT C-terminal, substrate-binding domain"/>
    <property type="match status" value="1"/>
</dbReference>
<sequence length="513" mass="54385">MQAAIAVGSCRPTAALQPWRPRAAAAASLCCRRRGLAVHAGLLDLFGSGSSGPQLAKDQEGEALRAWLEQRGLPSQQLAAVVVPGAGRGLAASKPIAKGDPLLRLPLELVLTPAAAQQRSCLRPLLEEAEAAGQPLPAWSVLALFLAEARAAGTAGEWWPYLRMLPQQAGCVLEWSEAEVDWLRGSQLHEAALEIRAAADASWQEMQPLLAAAAQRGMASPGAFDRASMQWAFGMLLSRLVRLASLDGGSSAGSTSSGSSSSGSSGSGSTGPSEPPGTEALLPWADLLNHSPSCASHLDWSAADAAVVLRADRKYRAGEEVHVSYGEKTGGELLLSYGFAPPPASNPHDGVKLRLSLRQDDPAYGWKAAALARHGFASSQLFPLRMQAAPWELLHYAGLCVAEVGNAAEADSLAERLFKQDDFPRELQPAALEAVIRACQAAQQAYASSLDADRAELEALEQQQQVAGSSSSGAAPSRRQQVLQVLVYERQVLARTILILQQELRDVKRLART</sequence>
<dbReference type="Proteomes" id="UP001205105">
    <property type="component" value="Unassembled WGS sequence"/>
</dbReference>
<feature type="region of interest" description="Disordered" evidence="4">
    <location>
        <begin position="251"/>
        <end position="280"/>
    </location>
</feature>
<name>A0AAD5DVN8_9CHLO</name>
<dbReference type="Pfam" id="PF09273">
    <property type="entry name" value="Rubis-subs-bind"/>
    <property type="match status" value="1"/>
</dbReference>
<dbReference type="PANTHER" id="PTHR13271">
    <property type="entry name" value="UNCHARACTERIZED PUTATIVE METHYLTRANSFERASE"/>
    <property type="match status" value="1"/>
</dbReference>
<keyword evidence="2" id="KW-0808">Transferase</keyword>
<dbReference type="PANTHER" id="PTHR13271:SF154">
    <property type="entry name" value="GRIP DOMAIN-CONTAINING PROTEIN"/>
    <property type="match status" value="1"/>
</dbReference>
<keyword evidence="1" id="KW-0489">Methyltransferase</keyword>
<comment type="caution">
    <text evidence="6">The sequence shown here is derived from an EMBL/GenBank/DDBJ whole genome shotgun (WGS) entry which is preliminary data.</text>
</comment>
<evidence type="ECO:0000256" key="3">
    <source>
        <dbReference type="ARBA" id="ARBA00022691"/>
    </source>
</evidence>
<dbReference type="InterPro" id="IPR036464">
    <property type="entry name" value="Rubisco_LSMT_subst-bd_sf"/>
</dbReference>
<feature type="domain" description="SET" evidence="5">
    <location>
        <begin position="74"/>
        <end position="326"/>
    </location>
</feature>